<organism evidence="2 3">
    <name type="scientific">Frigoriglobus tundricola</name>
    <dbReference type="NCBI Taxonomy" id="2774151"/>
    <lineage>
        <taxon>Bacteria</taxon>
        <taxon>Pseudomonadati</taxon>
        <taxon>Planctomycetota</taxon>
        <taxon>Planctomycetia</taxon>
        <taxon>Gemmatales</taxon>
        <taxon>Gemmataceae</taxon>
        <taxon>Frigoriglobus</taxon>
    </lineage>
</organism>
<keyword evidence="3" id="KW-1185">Reference proteome</keyword>
<dbReference type="Gene3D" id="2.130.10.10">
    <property type="entry name" value="YVTN repeat-like/Quinoprotein amine dehydrogenase"/>
    <property type="match status" value="1"/>
</dbReference>
<dbReference type="InterPro" id="IPR011044">
    <property type="entry name" value="Quino_amine_DH_bsu"/>
</dbReference>
<protein>
    <submittedName>
        <fullName evidence="2">Uncharacterized protein</fullName>
    </submittedName>
</protein>
<proteinExistence type="predicted"/>
<evidence type="ECO:0000313" key="3">
    <source>
        <dbReference type="Proteomes" id="UP000503447"/>
    </source>
</evidence>
<feature type="compositionally biased region" description="Basic and acidic residues" evidence="1">
    <location>
        <begin position="20"/>
        <end position="40"/>
    </location>
</feature>
<dbReference type="InterPro" id="IPR015943">
    <property type="entry name" value="WD40/YVTN_repeat-like_dom_sf"/>
</dbReference>
<evidence type="ECO:0000256" key="1">
    <source>
        <dbReference type="SAM" id="MobiDB-lite"/>
    </source>
</evidence>
<name>A0A6M5YHP3_9BACT</name>
<dbReference type="SUPFAM" id="SSF50969">
    <property type="entry name" value="YVTN repeat-like/Quinoprotein amine dehydrogenase"/>
    <property type="match status" value="1"/>
</dbReference>
<gene>
    <name evidence="2" type="ORF">FTUN_0994</name>
</gene>
<evidence type="ECO:0000313" key="2">
    <source>
        <dbReference type="EMBL" id="QJW93488.1"/>
    </source>
</evidence>
<dbReference type="Proteomes" id="UP000503447">
    <property type="component" value="Chromosome"/>
</dbReference>
<dbReference type="EMBL" id="CP053452">
    <property type="protein sequence ID" value="QJW93488.1"/>
    <property type="molecule type" value="Genomic_DNA"/>
</dbReference>
<dbReference type="AlphaFoldDB" id="A0A6M5YHP3"/>
<dbReference type="KEGG" id="ftj:FTUN_0994"/>
<sequence>MFVGIGTAGILLVRSQLKKDEHPVADKESSNGGAPRDDGAKTTPAGGIVAIPSLTPTVTQVVFAGGGDGFAAIVSHKMDGVGSVMDVVKTATGKPVGRVRTDTVSDTGYALSPKGNVFAVLGLKPFEGAPVSLFNVENGQLLKQFTPYPKAPGTVLGPDAVWIAITSTDQLLTINSEGGFDLWTLPEMKRTTGVAGRLKGGHRTDVNGFTHCPKNFSLSVDGKSLAIFNGSGFSFYNMETTTEICRTKDLMRPGNQILFSAAALSPDGSRFACYYQTFGAGAATTLSVWDPKTGTPLSSPLVSGNAPAGFAWWGSSHLLYWEGGISSASLFGAETGQSVGSVRTSIPGKFGTVPPNGQLWGVVGPHNYDPAKGTAFLVRADVPSAIRPGTSFELTQDGLKTK</sequence>
<feature type="region of interest" description="Disordered" evidence="1">
    <location>
        <begin position="20"/>
        <end position="45"/>
    </location>
</feature>
<accession>A0A6M5YHP3</accession>
<reference evidence="3" key="1">
    <citation type="submission" date="2020-05" db="EMBL/GenBank/DDBJ databases">
        <title>Frigoriglobus tundricola gen. nov., sp. nov., a psychrotolerant cellulolytic planctomycete of the family Gemmataceae with two divergent copies of 16S rRNA gene.</title>
        <authorList>
            <person name="Kulichevskaya I.S."/>
            <person name="Ivanova A.A."/>
            <person name="Naumoff D.G."/>
            <person name="Beletsky A.V."/>
            <person name="Rijpstra W.I.C."/>
            <person name="Sinninghe Damste J.S."/>
            <person name="Mardanov A.V."/>
            <person name="Ravin N.V."/>
            <person name="Dedysh S.N."/>
        </authorList>
    </citation>
    <scope>NUCLEOTIDE SEQUENCE [LARGE SCALE GENOMIC DNA]</scope>
    <source>
        <strain evidence="3">PL17</strain>
    </source>
</reference>